<dbReference type="SUPFAM" id="SSF47113">
    <property type="entry name" value="Histone-fold"/>
    <property type="match status" value="1"/>
</dbReference>
<dbReference type="Pfam" id="PF10406">
    <property type="entry name" value="TAF8_C"/>
    <property type="match status" value="1"/>
</dbReference>
<dbReference type="GeneID" id="109018375"/>
<dbReference type="InterPro" id="IPR009072">
    <property type="entry name" value="Histone-fold"/>
</dbReference>
<dbReference type="GO" id="GO:0046982">
    <property type="term" value="F:protein heterodimerization activity"/>
    <property type="evidence" value="ECO:0007669"/>
    <property type="project" value="InterPro"/>
</dbReference>
<evidence type="ECO:0000256" key="1">
    <source>
        <dbReference type="ARBA" id="ARBA00004123"/>
    </source>
</evidence>
<keyword evidence="7" id="KW-1185">Reference proteome</keyword>
<dbReference type="GO" id="GO:0005669">
    <property type="term" value="C:transcription factor TFIID complex"/>
    <property type="evidence" value="ECO:0000318"/>
    <property type="project" value="GO_Central"/>
</dbReference>
<reference evidence="8" key="1">
    <citation type="submission" date="2025-08" db="UniProtKB">
        <authorList>
            <consortium name="RefSeq"/>
        </authorList>
    </citation>
    <scope>IDENTIFICATION</scope>
    <source>
        <tissue evidence="8">Leaves</tissue>
    </source>
</reference>
<evidence type="ECO:0000256" key="2">
    <source>
        <dbReference type="ARBA" id="ARBA00008767"/>
    </source>
</evidence>
<dbReference type="GO" id="GO:0006366">
    <property type="term" value="P:transcription by RNA polymerase II"/>
    <property type="evidence" value="ECO:0000318"/>
    <property type="project" value="GO_Central"/>
</dbReference>
<dbReference type="RefSeq" id="XP_018856071.2">
    <property type="nucleotide sequence ID" value="XM_019000526.2"/>
</dbReference>
<dbReference type="InterPro" id="IPR019473">
    <property type="entry name" value="TFIID_su8_C"/>
</dbReference>
<name>A0A2I4HIT1_JUGRE</name>
<dbReference type="OrthoDB" id="436852at2759"/>
<evidence type="ECO:0000256" key="5">
    <source>
        <dbReference type="ARBA" id="ARBA00023163"/>
    </source>
</evidence>
<dbReference type="InterPro" id="IPR037818">
    <property type="entry name" value="TAF8"/>
</dbReference>
<evidence type="ECO:0000256" key="4">
    <source>
        <dbReference type="ARBA" id="ARBA00023015"/>
    </source>
</evidence>
<dbReference type="SMART" id="SM00576">
    <property type="entry name" value="BTP"/>
    <property type="match status" value="1"/>
</dbReference>
<dbReference type="Gene3D" id="1.10.20.10">
    <property type="entry name" value="Histone, subunit A"/>
    <property type="match status" value="1"/>
</dbReference>
<dbReference type="Proteomes" id="UP000235220">
    <property type="component" value="Chromosome 10"/>
</dbReference>
<keyword evidence="6" id="KW-0539">Nucleus</keyword>
<protein>
    <recommendedName>
        <fullName evidence="3">Transcription initiation factor TFIID subunit 8</fullName>
    </recommendedName>
</protein>
<evidence type="ECO:0000313" key="8">
    <source>
        <dbReference type="RefSeq" id="XP_018856071.2"/>
    </source>
</evidence>
<keyword evidence="4" id="KW-0805">Transcription regulation</keyword>
<dbReference type="Pfam" id="PF07524">
    <property type="entry name" value="Bromo_TP"/>
    <property type="match status" value="1"/>
</dbReference>
<dbReference type="AlphaFoldDB" id="A0A2I4HIT1"/>
<keyword evidence="5" id="KW-0804">Transcription</keyword>
<accession>A0A2I4HIT1</accession>
<dbReference type="Gramene" id="Jr10_07060_p1">
    <property type="protein sequence ID" value="cds.Jr10_07060_p1"/>
    <property type="gene ID" value="Jr10_07060"/>
</dbReference>
<dbReference type="CDD" id="cd08049">
    <property type="entry name" value="TAF8"/>
    <property type="match status" value="1"/>
</dbReference>
<comment type="similarity">
    <text evidence="2">Belongs to the TAF8 family.</text>
</comment>
<dbReference type="FunCoup" id="A0A2I4HIT1">
    <property type="interactions" value="3654"/>
</dbReference>
<sequence length="380" mass="41880">MSDGGRESEREPEKPARQKRAGGDELARAASRLAVAQICESQGFQTFQHSALETLSDVAVRYIYDIGKTANFYANLSGRTECNAFDIIQGLEDLGLAQGFLGASDIEHCLANSGTVKELVQYVDEAEKIPFAYSLPQFPVAIDRKLTPSFLQIGEEPPGEHIPAWLPAFPDPSTYAPSSSRIERSTEPPTAKIDQESRNRKVERSLLNLHQRLACSGLEGPSVVNHGDATKAKQAVGSNPFLAAPLQFGEKEVSPVLLPAKVKLLNEATMRNPSMENHGRDNHVSVLEALAPDIEAMEIRLLDSEEKEKEGLLNSRPAVQFKIGIGRKSLGTMHDLSLQKKSFEVTSPWFGRENEKDDKKMRAEKILKESMGHTQELGHL</sequence>
<dbReference type="InterPro" id="IPR006565">
    <property type="entry name" value="BTP"/>
</dbReference>
<dbReference type="PANTHER" id="PTHR46338:SF19">
    <property type="entry name" value="TRANSCRIPTION INITIATION FACTOR TFIID SUBUNIT 8"/>
    <property type="match status" value="1"/>
</dbReference>
<evidence type="ECO:0000256" key="3">
    <source>
        <dbReference type="ARBA" id="ARBA00017307"/>
    </source>
</evidence>
<evidence type="ECO:0000256" key="6">
    <source>
        <dbReference type="ARBA" id="ARBA00023242"/>
    </source>
</evidence>
<comment type="subcellular location">
    <subcellularLocation>
        <location evidence="1">Nucleus</location>
    </subcellularLocation>
</comment>
<dbReference type="PANTHER" id="PTHR46338">
    <property type="entry name" value="TRANSCRIPTION INITIATION FACTOR TFIID SUBUNIT 8"/>
    <property type="match status" value="1"/>
</dbReference>
<organism evidence="7 8">
    <name type="scientific">Juglans regia</name>
    <name type="common">English walnut</name>
    <dbReference type="NCBI Taxonomy" id="51240"/>
    <lineage>
        <taxon>Eukaryota</taxon>
        <taxon>Viridiplantae</taxon>
        <taxon>Streptophyta</taxon>
        <taxon>Embryophyta</taxon>
        <taxon>Tracheophyta</taxon>
        <taxon>Spermatophyta</taxon>
        <taxon>Magnoliopsida</taxon>
        <taxon>eudicotyledons</taxon>
        <taxon>Gunneridae</taxon>
        <taxon>Pentapetalae</taxon>
        <taxon>rosids</taxon>
        <taxon>fabids</taxon>
        <taxon>Fagales</taxon>
        <taxon>Juglandaceae</taxon>
        <taxon>Juglans</taxon>
    </lineage>
</organism>
<dbReference type="KEGG" id="jre:109018375"/>
<proteinExistence type="inferred from homology"/>
<evidence type="ECO:0000313" key="7">
    <source>
        <dbReference type="Proteomes" id="UP000235220"/>
    </source>
</evidence>
<gene>
    <name evidence="8" type="primary">LOC109018375</name>
</gene>